<feature type="region of interest" description="Disordered" evidence="1">
    <location>
        <begin position="204"/>
        <end position="247"/>
    </location>
</feature>
<keyword evidence="2" id="KW-0472">Membrane</keyword>
<dbReference type="RefSeq" id="WP_345372436.1">
    <property type="nucleotide sequence ID" value="NZ_BAABLM010000001.1"/>
</dbReference>
<keyword evidence="2" id="KW-0812">Transmembrane</keyword>
<feature type="region of interest" description="Disordered" evidence="1">
    <location>
        <begin position="281"/>
        <end position="306"/>
    </location>
</feature>
<protein>
    <recommendedName>
        <fullName evidence="3">DUF8094 domain-containing protein</fullName>
    </recommendedName>
</protein>
<dbReference type="Proteomes" id="UP001501295">
    <property type="component" value="Unassembled WGS sequence"/>
</dbReference>
<feature type="transmembrane region" description="Helical" evidence="2">
    <location>
        <begin position="174"/>
        <end position="198"/>
    </location>
</feature>
<dbReference type="EMBL" id="BAABLM010000001">
    <property type="protein sequence ID" value="GAA4665265.1"/>
    <property type="molecule type" value="Genomic_DNA"/>
</dbReference>
<sequence length="600" mass="61808">MQGEKVRFVLAVVTLVVAALLVLLGLGQRTVFAPPDSVTSSVVTKSGATLTVLPGKALKGYPGRETISISGGAKVFAAYARTADVKGWVGDTTYNSISFDTTTNELVSKTVKGSSAKAPDPAGSDLWLQQYQGETLSIPLDAPSDISLLIASDGSTAAPSKVSVTWPLSTATPLVGPLVAGGLLVFVIGILLFVWAIVHHRRTRGPRRTSGTGGKRPKLPRSERPRSVRQGRKAALGSGSSGGAVEGRGRRGRRLIAVVPVILVSSIALAGCSSQYWPQFSSDSSSSAATPSAPTTTAPAQAAALQPPAVTVGQAKEILSRITAVQTKADTDLDATLAATRFTGSALAERSANYAIRKADSTAAGPLTIPTGKLDVTLPQQTNSWPRTVFAVVQTTSAAVGVTLLQPTARDPYKVEYLVGLDGAQVPKLPAASVGAARLAPDVKLLTMEPDQLAAAYADILKNGDASTEAAKFQATGDTLRDKIGKPYKDAKQAALPTTASIAYSSEVSSDPSVALATFDAGAIVSVSLDEIETVTPTKAGAQVNPEGEVKALSGLSQTTKGITATYGVQLLFSVPPVGSTDKIVLLGFSQGLISAKEVP</sequence>
<keyword evidence="2" id="KW-1133">Transmembrane helix</keyword>
<reference evidence="5" key="1">
    <citation type="journal article" date="2019" name="Int. J. Syst. Evol. Microbiol.">
        <title>The Global Catalogue of Microorganisms (GCM) 10K type strain sequencing project: providing services to taxonomists for standard genome sequencing and annotation.</title>
        <authorList>
            <consortium name="The Broad Institute Genomics Platform"/>
            <consortium name="The Broad Institute Genome Sequencing Center for Infectious Disease"/>
            <person name="Wu L."/>
            <person name="Ma J."/>
        </authorList>
    </citation>
    <scope>NUCLEOTIDE SEQUENCE [LARGE SCALE GENOMIC DNA]</scope>
    <source>
        <strain evidence="5">JCM 18956</strain>
    </source>
</reference>
<organism evidence="4 5">
    <name type="scientific">Frondihabitans cladoniiphilus</name>
    <dbReference type="NCBI Taxonomy" id="715785"/>
    <lineage>
        <taxon>Bacteria</taxon>
        <taxon>Bacillati</taxon>
        <taxon>Actinomycetota</taxon>
        <taxon>Actinomycetes</taxon>
        <taxon>Micrococcales</taxon>
        <taxon>Microbacteriaceae</taxon>
        <taxon>Frondihabitans</taxon>
    </lineage>
</organism>
<comment type="caution">
    <text evidence="4">The sequence shown here is derived from an EMBL/GenBank/DDBJ whole genome shotgun (WGS) entry which is preliminary data.</text>
</comment>
<feature type="transmembrane region" description="Helical" evidence="2">
    <location>
        <begin position="255"/>
        <end position="277"/>
    </location>
</feature>
<gene>
    <name evidence="4" type="ORF">GCM10025780_03140</name>
</gene>
<accession>A0ABP8VIS2</accession>
<evidence type="ECO:0000256" key="2">
    <source>
        <dbReference type="SAM" id="Phobius"/>
    </source>
</evidence>
<evidence type="ECO:0000259" key="3">
    <source>
        <dbReference type="Pfam" id="PF26366"/>
    </source>
</evidence>
<evidence type="ECO:0000313" key="5">
    <source>
        <dbReference type="Proteomes" id="UP001501295"/>
    </source>
</evidence>
<evidence type="ECO:0000256" key="1">
    <source>
        <dbReference type="SAM" id="MobiDB-lite"/>
    </source>
</evidence>
<name>A0ABP8VIS2_9MICO</name>
<dbReference type="Pfam" id="PF26366">
    <property type="entry name" value="DUF8094"/>
    <property type="match status" value="1"/>
</dbReference>
<evidence type="ECO:0000313" key="4">
    <source>
        <dbReference type="EMBL" id="GAA4665265.1"/>
    </source>
</evidence>
<feature type="domain" description="DUF8094" evidence="3">
    <location>
        <begin position="308"/>
        <end position="597"/>
    </location>
</feature>
<dbReference type="InterPro" id="IPR058407">
    <property type="entry name" value="DUF8094"/>
</dbReference>
<keyword evidence="5" id="KW-1185">Reference proteome</keyword>
<proteinExistence type="predicted"/>